<organism evidence="6 7">
    <name type="scientific">Datura stramonium</name>
    <name type="common">Jimsonweed</name>
    <name type="synonym">Common thornapple</name>
    <dbReference type="NCBI Taxonomy" id="4076"/>
    <lineage>
        <taxon>Eukaryota</taxon>
        <taxon>Viridiplantae</taxon>
        <taxon>Streptophyta</taxon>
        <taxon>Embryophyta</taxon>
        <taxon>Tracheophyta</taxon>
        <taxon>Spermatophyta</taxon>
        <taxon>Magnoliopsida</taxon>
        <taxon>eudicotyledons</taxon>
        <taxon>Gunneridae</taxon>
        <taxon>Pentapetalae</taxon>
        <taxon>asterids</taxon>
        <taxon>lamiids</taxon>
        <taxon>Solanales</taxon>
        <taxon>Solanaceae</taxon>
        <taxon>Solanoideae</taxon>
        <taxon>Datureae</taxon>
        <taxon>Datura</taxon>
    </lineage>
</organism>
<dbReference type="EMBL" id="JACEIK010009667">
    <property type="protein sequence ID" value="MCE3052510.1"/>
    <property type="molecule type" value="Genomic_DNA"/>
</dbReference>
<dbReference type="Gene3D" id="3.40.50.300">
    <property type="entry name" value="P-loop containing nucleotide triphosphate hydrolases"/>
    <property type="match status" value="1"/>
</dbReference>
<keyword evidence="2" id="KW-0547">Nucleotide-binding</keyword>
<evidence type="ECO:0000313" key="6">
    <source>
        <dbReference type="EMBL" id="MCE3052510.1"/>
    </source>
</evidence>
<comment type="caution">
    <text evidence="6">The sequence shown here is derived from an EMBL/GenBank/DDBJ whole genome shotgun (WGS) entry which is preliminary data.</text>
</comment>
<sequence>KEFSEFEDQLKERKCRLDPDIGVKMKFVVELIKLCGGPNERVIIFIQLLDPLNLIKEQLSSLFGWTLGREILYMDGKLDVKQRQISINSLNDPRLEIFLGCEGHMLGHATEMLHEQHSNLNIAEKLLDKNPKEVDNLQHTEGCVRTGKPPSSPNQYDHVMQRFEQYVRNLDKGKKKGDNGRRKFIPGTCDDSESDPCCFSLGRRRHAGWVRDQADLMFVFHWGGGSFVTTGSGSGPTDLMLFHWERLAAGWGSGPGDLKYCFHIRRGESD</sequence>
<keyword evidence="3" id="KW-0347">Helicase</keyword>
<accession>A0ABS8WSQ7</accession>
<evidence type="ECO:0000256" key="5">
    <source>
        <dbReference type="ARBA" id="ARBA00023242"/>
    </source>
</evidence>
<dbReference type="Proteomes" id="UP000823775">
    <property type="component" value="Unassembled WGS sequence"/>
</dbReference>
<keyword evidence="5" id="KW-0539">Nucleus</keyword>
<comment type="subcellular location">
    <subcellularLocation>
        <location evidence="1">Nucleus</location>
    </subcellularLocation>
</comment>
<evidence type="ECO:0000256" key="2">
    <source>
        <dbReference type="ARBA" id="ARBA00022741"/>
    </source>
</evidence>
<protein>
    <submittedName>
        <fullName evidence="6">Uncharacterized protein</fullName>
    </submittedName>
</protein>
<proteinExistence type="predicted"/>
<reference evidence="6 7" key="1">
    <citation type="journal article" date="2021" name="BMC Genomics">
        <title>Datura genome reveals duplications of psychoactive alkaloid biosynthetic genes and high mutation rate following tissue culture.</title>
        <authorList>
            <person name="Rajewski A."/>
            <person name="Carter-House D."/>
            <person name="Stajich J."/>
            <person name="Litt A."/>
        </authorList>
    </citation>
    <scope>NUCLEOTIDE SEQUENCE [LARGE SCALE GENOMIC DNA]</scope>
    <source>
        <strain evidence="6">AR-01</strain>
    </source>
</reference>
<dbReference type="SUPFAM" id="SSF52540">
    <property type="entry name" value="P-loop containing nucleoside triphosphate hydrolases"/>
    <property type="match status" value="1"/>
</dbReference>
<keyword evidence="3" id="KW-0378">Hydrolase</keyword>
<dbReference type="InterPro" id="IPR027417">
    <property type="entry name" value="P-loop_NTPase"/>
</dbReference>
<feature type="non-terminal residue" evidence="6">
    <location>
        <position position="1"/>
    </location>
</feature>
<evidence type="ECO:0000256" key="1">
    <source>
        <dbReference type="ARBA" id="ARBA00004123"/>
    </source>
</evidence>
<evidence type="ECO:0000256" key="3">
    <source>
        <dbReference type="ARBA" id="ARBA00022806"/>
    </source>
</evidence>
<dbReference type="PANTHER" id="PTHR45821:SF22">
    <property type="entry name" value="ATP-DEPENDENT HELICASE"/>
    <property type="match status" value="1"/>
</dbReference>
<dbReference type="InterPro" id="IPR044567">
    <property type="entry name" value="CLSY/DRD1"/>
</dbReference>
<gene>
    <name evidence="6" type="ORF">HAX54_052797</name>
</gene>
<keyword evidence="7" id="KW-1185">Reference proteome</keyword>
<dbReference type="PANTHER" id="PTHR45821">
    <property type="entry name" value="SNF2 DOMAIN-CONTAINING PROTEIN CLASSY 2-RELATED"/>
    <property type="match status" value="1"/>
</dbReference>
<keyword evidence="4" id="KW-0067">ATP-binding</keyword>
<evidence type="ECO:0000256" key="4">
    <source>
        <dbReference type="ARBA" id="ARBA00022840"/>
    </source>
</evidence>
<name>A0ABS8WSQ7_DATST</name>
<evidence type="ECO:0000313" key="7">
    <source>
        <dbReference type="Proteomes" id="UP000823775"/>
    </source>
</evidence>